<dbReference type="PANTHER" id="PTHR30521:SF4">
    <property type="entry name" value="DEFERROCHELATASE"/>
    <property type="match status" value="1"/>
</dbReference>
<reference evidence="10 11" key="1">
    <citation type="submission" date="2020-01" db="EMBL/GenBank/DDBJ databases">
        <title>Jiella pacifica sp. nov.</title>
        <authorList>
            <person name="Xue Z."/>
            <person name="Zhu S."/>
            <person name="Chen J."/>
            <person name="Yang J."/>
        </authorList>
    </citation>
    <scope>NUCLEOTIDE SEQUENCE [LARGE SCALE GENOMIC DNA]</scope>
    <source>
        <strain evidence="10 11">40Bstr34</strain>
    </source>
</reference>
<comment type="cofactor">
    <cofactor evidence="1">
        <name>heme b</name>
        <dbReference type="ChEBI" id="CHEBI:60344"/>
    </cofactor>
</comment>
<gene>
    <name evidence="10" type="ORF">GTK09_12780</name>
</gene>
<sequence length="492" mass="52708">MSEVGNLDLSQPIDLNDPGASAFLGDLQGNILKSHGRRKTTNLFVTFTGEVADTKALLASLAADGTITSAAEQKKQRDRKENGQPGPKGEAPGEETATFLFLSAQGYSYIGETAPEDEPFQKGMGRADADLGDPAQSAWDEPFNAPSEAPIHALLILANENSSSLDKAASDMQERIVSAGIRVVGKIDGRGLKNGNGHDVEHFGYVDGISQPLLTCSDVQEASDNATAANAKADSLGAPKSVKPFDPSFSPEATVLVPDPLSPKGGFGSFFVFRQLEQNVDGFKKAEAELGKLLPKGQEERAGAMIVGRFEDGTPVARYGEEIGPIGPKGTPDNHFSYDIDPDGEKCPFQAHIRKTNPRGDVERQFGAGPEAERRVLFPRRGVTYGSRETHDDDVLNEDASHPSGGVGLLFMAYNKDIARQFEFMQRDWANSPTFVTGNPGIDPIIGQSGQSWPENHGGGAKVVHDFHGFVRMKGGEYFFAPSLSGLQALHP</sequence>
<dbReference type="InterPro" id="IPR049509">
    <property type="entry name" value="DyP_N"/>
</dbReference>
<keyword evidence="6" id="KW-0408">Iron</keyword>
<dbReference type="SUPFAM" id="SSF54909">
    <property type="entry name" value="Dimeric alpha+beta barrel"/>
    <property type="match status" value="1"/>
</dbReference>
<dbReference type="GO" id="GO:0046872">
    <property type="term" value="F:metal ion binding"/>
    <property type="evidence" value="ECO:0007669"/>
    <property type="project" value="UniProtKB-KW"/>
</dbReference>
<keyword evidence="5" id="KW-0560">Oxidoreductase</keyword>
<keyword evidence="11" id="KW-1185">Reference proteome</keyword>
<dbReference type="Proteomes" id="UP000469011">
    <property type="component" value="Unassembled WGS sequence"/>
</dbReference>
<dbReference type="PROSITE" id="PS51404">
    <property type="entry name" value="DYP_PEROXIDASE"/>
    <property type="match status" value="1"/>
</dbReference>
<evidence type="ECO:0000256" key="8">
    <source>
        <dbReference type="SAM" id="MobiDB-lite"/>
    </source>
</evidence>
<organism evidence="10 11">
    <name type="scientific">Jiella pacifica</name>
    <dbReference type="NCBI Taxonomy" id="2696469"/>
    <lineage>
        <taxon>Bacteria</taxon>
        <taxon>Pseudomonadati</taxon>
        <taxon>Pseudomonadota</taxon>
        <taxon>Alphaproteobacteria</taxon>
        <taxon>Hyphomicrobiales</taxon>
        <taxon>Aurantimonadaceae</taxon>
        <taxon>Jiella</taxon>
    </lineage>
</organism>
<dbReference type="EMBL" id="JAAAMG010000009">
    <property type="protein sequence ID" value="NDW05302.1"/>
    <property type="molecule type" value="Genomic_DNA"/>
</dbReference>
<evidence type="ECO:0000256" key="5">
    <source>
        <dbReference type="ARBA" id="ARBA00023002"/>
    </source>
</evidence>
<feature type="compositionally biased region" description="Basic and acidic residues" evidence="8">
    <location>
        <begin position="72"/>
        <end position="82"/>
    </location>
</feature>
<comment type="caution">
    <text evidence="10">The sequence shown here is derived from an EMBL/GenBank/DDBJ whole genome shotgun (WGS) entry which is preliminary data.</text>
</comment>
<dbReference type="GO" id="GO:0005829">
    <property type="term" value="C:cytosol"/>
    <property type="evidence" value="ECO:0007669"/>
    <property type="project" value="TreeGrafter"/>
</dbReference>
<keyword evidence="2 10" id="KW-0575">Peroxidase</keyword>
<protein>
    <submittedName>
        <fullName evidence="10">Peroxidase</fullName>
    </submittedName>
</protein>
<feature type="domain" description="DyP dimeric alpha+beta barrel" evidence="9">
    <location>
        <begin position="26"/>
        <end position="190"/>
    </location>
</feature>
<evidence type="ECO:0000256" key="2">
    <source>
        <dbReference type="ARBA" id="ARBA00022559"/>
    </source>
</evidence>
<evidence type="ECO:0000256" key="7">
    <source>
        <dbReference type="ARBA" id="ARBA00025737"/>
    </source>
</evidence>
<dbReference type="Pfam" id="PF21105">
    <property type="entry name" value="DyP_N"/>
    <property type="match status" value="1"/>
</dbReference>
<feature type="region of interest" description="Disordered" evidence="8">
    <location>
        <begin position="69"/>
        <end position="94"/>
    </location>
</feature>
<evidence type="ECO:0000256" key="1">
    <source>
        <dbReference type="ARBA" id="ARBA00001970"/>
    </source>
</evidence>
<dbReference type="RefSeq" id="WP_163463556.1">
    <property type="nucleotide sequence ID" value="NZ_JAAAMG010000009.1"/>
</dbReference>
<proteinExistence type="inferred from homology"/>
<dbReference type="AlphaFoldDB" id="A0A6N9T407"/>
<evidence type="ECO:0000256" key="6">
    <source>
        <dbReference type="ARBA" id="ARBA00023004"/>
    </source>
</evidence>
<dbReference type="GO" id="GO:0020037">
    <property type="term" value="F:heme binding"/>
    <property type="evidence" value="ECO:0007669"/>
    <property type="project" value="InterPro"/>
</dbReference>
<dbReference type="InterPro" id="IPR006314">
    <property type="entry name" value="Dyp_peroxidase"/>
</dbReference>
<evidence type="ECO:0000256" key="4">
    <source>
        <dbReference type="ARBA" id="ARBA00022723"/>
    </source>
</evidence>
<evidence type="ECO:0000313" key="11">
    <source>
        <dbReference type="Proteomes" id="UP000469011"/>
    </source>
</evidence>
<dbReference type="GO" id="GO:0004601">
    <property type="term" value="F:peroxidase activity"/>
    <property type="evidence" value="ECO:0007669"/>
    <property type="project" value="UniProtKB-KW"/>
</dbReference>
<accession>A0A6N9T407</accession>
<evidence type="ECO:0000313" key="10">
    <source>
        <dbReference type="EMBL" id="NDW05302.1"/>
    </source>
</evidence>
<dbReference type="InterPro" id="IPR011008">
    <property type="entry name" value="Dimeric_a/b-barrel"/>
</dbReference>
<keyword evidence="4" id="KW-0479">Metal-binding</keyword>
<dbReference type="PANTHER" id="PTHR30521">
    <property type="entry name" value="DEFERROCHELATASE/PEROXIDASE"/>
    <property type="match status" value="1"/>
</dbReference>
<evidence type="ECO:0000256" key="3">
    <source>
        <dbReference type="ARBA" id="ARBA00022617"/>
    </source>
</evidence>
<comment type="similarity">
    <text evidence="7">Belongs to the DyP-type peroxidase family.</text>
</comment>
<keyword evidence="3" id="KW-0349">Heme</keyword>
<name>A0A6N9T407_9HYPH</name>
<evidence type="ECO:0000259" key="9">
    <source>
        <dbReference type="Pfam" id="PF21105"/>
    </source>
</evidence>